<feature type="region of interest" description="Disordered" evidence="1">
    <location>
        <begin position="463"/>
        <end position="552"/>
    </location>
</feature>
<feature type="compositionally biased region" description="Low complexity" evidence="1">
    <location>
        <begin position="463"/>
        <end position="484"/>
    </location>
</feature>
<feature type="region of interest" description="Disordered" evidence="1">
    <location>
        <begin position="1455"/>
        <end position="1486"/>
    </location>
</feature>
<feature type="region of interest" description="Disordered" evidence="1">
    <location>
        <begin position="295"/>
        <end position="445"/>
    </location>
</feature>
<feature type="region of interest" description="Disordered" evidence="1">
    <location>
        <begin position="1749"/>
        <end position="1783"/>
    </location>
</feature>
<name>A0A1B6E254_9HEMI</name>
<feature type="compositionally biased region" description="Basic and acidic residues" evidence="1">
    <location>
        <begin position="530"/>
        <end position="544"/>
    </location>
</feature>
<feature type="chain" id="PRO_5008581704" evidence="2">
    <location>
        <begin position="25"/>
        <end position="2649"/>
    </location>
</feature>
<accession>A0A1B6E254</accession>
<feature type="region of interest" description="Disordered" evidence="1">
    <location>
        <begin position="1886"/>
        <end position="1908"/>
    </location>
</feature>
<feature type="compositionally biased region" description="Polar residues" evidence="1">
    <location>
        <begin position="430"/>
        <end position="444"/>
    </location>
</feature>
<organism evidence="3">
    <name type="scientific">Clastoptera arizonana</name>
    <name type="common">Arizona spittle bug</name>
    <dbReference type="NCBI Taxonomy" id="38151"/>
    <lineage>
        <taxon>Eukaryota</taxon>
        <taxon>Metazoa</taxon>
        <taxon>Ecdysozoa</taxon>
        <taxon>Arthropoda</taxon>
        <taxon>Hexapoda</taxon>
        <taxon>Insecta</taxon>
        <taxon>Pterygota</taxon>
        <taxon>Neoptera</taxon>
        <taxon>Paraneoptera</taxon>
        <taxon>Hemiptera</taxon>
        <taxon>Auchenorrhyncha</taxon>
        <taxon>Cercopoidea</taxon>
        <taxon>Clastopteridae</taxon>
        <taxon>Clastoptera</taxon>
    </lineage>
</organism>
<feature type="non-terminal residue" evidence="3">
    <location>
        <position position="1"/>
    </location>
</feature>
<protein>
    <submittedName>
        <fullName evidence="3">Uncharacterized protein</fullName>
    </submittedName>
</protein>
<evidence type="ECO:0000256" key="1">
    <source>
        <dbReference type="SAM" id="MobiDB-lite"/>
    </source>
</evidence>
<evidence type="ECO:0000313" key="3">
    <source>
        <dbReference type="EMBL" id="JAS31974.1"/>
    </source>
</evidence>
<feature type="compositionally biased region" description="Basic and acidic residues" evidence="1">
    <location>
        <begin position="331"/>
        <end position="357"/>
    </location>
</feature>
<evidence type="ECO:0000256" key="2">
    <source>
        <dbReference type="SAM" id="SignalP"/>
    </source>
</evidence>
<feature type="compositionally biased region" description="Basic and acidic residues" evidence="1">
    <location>
        <begin position="407"/>
        <end position="429"/>
    </location>
</feature>
<feature type="compositionally biased region" description="Basic residues" evidence="1">
    <location>
        <begin position="1749"/>
        <end position="1781"/>
    </location>
</feature>
<feature type="compositionally biased region" description="Low complexity" evidence="1">
    <location>
        <begin position="627"/>
        <end position="643"/>
    </location>
</feature>
<feature type="compositionally biased region" description="Basic and acidic residues" evidence="1">
    <location>
        <begin position="663"/>
        <end position="679"/>
    </location>
</feature>
<reference evidence="3" key="1">
    <citation type="submission" date="2015-12" db="EMBL/GenBank/DDBJ databases">
        <title>De novo transcriptome assembly of four potential Pierce s Disease insect vectors from Arizona vineyards.</title>
        <authorList>
            <person name="Tassone E.E."/>
        </authorList>
    </citation>
    <scope>NUCLEOTIDE SEQUENCE</scope>
</reference>
<feature type="compositionally biased region" description="Polar residues" evidence="1">
    <location>
        <begin position="386"/>
        <end position="406"/>
    </location>
</feature>
<feature type="region of interest" description="Disordered" evidence="1">
    <location>
        <begin position="595"/>
        <end position="690"/>
    </location>
</feature>
<proteinExistence type="predicted"/>
<dbReference type="EMBL" id="GEDC01005324">
    <property type="protein sequence ID" value="JAS31974.1"/>
    <property type="molecule type" value="Transcribed_RNA"/>
</dbReference>
<feature type="non-terminal residue" evidence="3">
    <location>
        <position position="2649"/>
    </location>
</feature>
<feature type="compositionally biased region" description="Polar residues" evidence="1">
    <location>
        <begin position="1455"/>
        <end position="1467"/>
    </location>
</feature>
<feature type="compositionally biased region" description="Basic and acidic residues" evidence="1">
    <location>
        <begin position="595"/>
        <end position="604"/>
    </location>
</feature>
<gene>
    <name evidence="3" type="ORF">g.28203</name>
</gene>
<feature type="compositionally biased region" description="Basic residues" evidence="1">
    <location>
        <begin position="792"/>
        <end position="802"/>
    </location>
</feature>
<keyword evidence="2" id="KW-0732">Signal</keyword>
<sequence>VREVEMNLYLLLLFTYFLITDSQAKKLKKWRPPLEFGPKTTSIYSSLQRSNRRKINVDLLDVDDDRTKPPRTKLSGSSFKPGTWNWYPNMDIPNYSYRFKIFNLTKDQTGSYIGMHDYRKNYGPLYNTRFGGTYPPIPPLLGDQRQPRLAWYLKKYTPPTARANYIAHIMDTIKDGQDRDKLFEKKLDKETEPELHNKVSAEWYTVRPRNESNYFYESDKIKPRFGDYGGIALEEAFPAYVPKEPYEVVMVPERQPIYKRSAEFSHSEEKITEAPVKERRIETFESNSYNYENFDSKDSIPVPFSPEKQFNSDSLESDESKSSSKLVVKRSIKDSSKKESSKHEEDSELKSDLELYSKSKSFPEPLNTGESGWGAKPPSDYEKSDISSISNDLPESKSLPSGSNKNESTHDEPYPRVRPEPNEEPRESSGLENESFPSSYSSTDHSSELLMWDAMRNYSKEFTSISSESSGELSSLESFTSSEILNSKQANHKKGDKDSKKKKVDAKTKSGKNGVQGLKMPPTHQKNKMHLADEKKENNKKENSPEFSYESGISNPWGDISFVSGVTVGPDDERTFGPTFTEQYVAPIHHQPDEFWDEIYHPDGPDPTLSPHQQEEEDLRKARKSTKATTPITTTWKPPVITTRDPKSKPRFIYITNEESESHEEKILDSSMQKDKELPKQYGAGLKQTENKLKQILQVKNKAKKLQKMKSQLNPIDAENHGINLKGKDKGRKEKKKPKQKDKEKRYNPNNFSKPNPDHLKVQGKAESQKVEEPSKTNIVSVNVKGKDKGRKEKKKPKKKDKEKRYNPNNFSRPNPDHLKVQGKSDPEKAAIGDHPKIGQKIGDPMKIGSKYNNIINDPLHNNPKGINRIEEPNHHLNDHQIYAAVTPFEPDYSFSESRPEGNYEWPSLRHPNFNPETAYDEEGYPVHERPDWTSPTTHKKDRIFGKERKQVASGVRGRGIKMSLYQKMIKGQSSSNNNKLHNTGFKVDNSLLHNGMVPDHSKQLKKNLPQENVANHAKLNKVDLTHHIENKLQVLENIVDSRKSDGSQLYVNFQVPNQKSNMVSVRGKREADDNQGKVNPLLFGNQNLFSANQKLGNHIKSKAYDSKFWGNQNLFSANFQSSNNSKSKKKDEGLNPLLYGNQNLFSANHHDYLRLSDIFSPFAKPPYGIPIDSDIKKYNNVPVRQASNPFFNTKHKQIKTKEEIIQEKTSLLRMLQMKRQSLQADSRVNFQNNLQDDHVINKRNVWQDEKYHPMIYGQKRLPNNGKLKNIPIDETMNWLPYVDMEKTLLIKSNPKEARIRLKEYYKLSRGRDENKMRDAMRLREEKRRLQDNPKYILNQNKEYRKALIRNGIIPGKEINIKPQEKQVPPLKIRRKDEIDERSWMPYVDMNAVIAKAAKKTPGNHKIRKRDISPVNDYIDAQQGKRNRRDIKNKTSVEDMFASYFDHSATIPLTENPVFTTQKPTTIKSPDDSSDKDKKGKPKKKVYKKSEAFNSMLNVMNQRKKRLKNIQKNASLLHQLTQSFKAGIDKNQNTSAKNSKFVFTNSLQEEMMKQIEKRLSNGNANVNTIARLTEDIYEKIGHRYKKNKTIGHVVNKTQLKGVEGGQNRSYMPHATVRVRLDKKTGQYQMNIWAPKTEFRDEKRETMNGTVEINDNLKIKLKEKIQSNTRSFLTKIMHNDSNSILERNKTNYTVKSKTNSSKLFSSLSPIRFPETIQTVKMKTKFIKTTVKNKMMSSITPGEVIKNRRTRRAGRPTVKRLSKTSRRKRTTRKSRVTKQRHKPTKEPIIGTYESTISIKLDNPITEEFKKIVTTQKQMSSFSEDALRRSLDKHIKTLFDKTKQIQEKGIKANYSKSSQFSILDKIENEIGSLANNWPKKTVIQLQKSQEEKDQALPMSEKSVKSSLIPENQKQEFSRQSNFIKVTKPTSKTAKHKITFQPTPEQVLNAHFTYLPRVLATFYPITTKTLSPTTRKRYIFTPKFIFDSEDHSLSDSGPTERTTKTIERDIKGIKLKKSTLRPIVKKPFTLKSKEISIDNIHNSPEHKIIKEKLSSYIMTESMPEQTTLPTYPRTITAEATLPTYPISEAMTAQSTLPTYPITEMIAIPGTTKFMFTDSVTEKFHKFKTLKSKFVDSVKPKTSSDTSKMDKYSTQLTMFPPISASKPSTLSDYSMASSTHIPKTFYKKLESKSEFELNEEVVTHQPVLGDRKHYFTFGTVRGGYKQFDEGWWRKGQRKRGKGPHSRYAQPLHIRGKSFSQRPLRLFNKGPSFKSVKSFLSGIRKVSTTNEYSNIAINTLIPFSQSKIRKFYEKTPQLKMKTARPYYNIRLHPMNTFTSNEILTKPEEEKNLSFKTNTEIMDDTYIDTTTELIDKVETHKADQIKLNLVEHSTSQSDKLEPYVKDEEPVKILKTPRVISVFSPVSSFRKPLTTVSSITEEFEDANMIQPTHVKTPVLSSSTKSNLQYSNRFHNRYSKWSPFMQATEIIPPTLSTQESGFKPTETVLPGTTTELMELSYTLPTFQHRTFRYRQNYKNPRWIVRPKKTLSSHRFFRTTDSIVSEMPQSRTILAEMNTENFETAYSTFSKEIPESHTNINLPNSTHKDFNMDSSNQDFKNTITTELLAVKKMYSSTLETTPITQKNRTMTTSHSTETP</sequence>
<feature type="region of interest" description="Disordered" evidence="1">
    <location>
        <begin position="703"/>
        <end position="845"/>
    </location>
</feature>
<feature type="compositionally biased region" description="Basic and acidic residues" evidence="1">
    <location>
        <begin position="815"/>
        <end position="837"/>
    </location>
</feature>
<feature type="signal peptide" evidence="2">
    <location>
        <begin position="1"/>
        <end position="24"/>
    </location>
</feature>
<feature type="compositionally biased region" description="Basic and acidic residues" evidence="1">
    <location>
        <begin position="1469"/>
        <end position="1478"/>
    </location>
</feature>